<dbReference type="GO" id="GO:0120159">
    <property type="term" value="F:rRNA pseudouridine synthase activity"/>
    <property type="evidence" value="ECO:0007669"/>
    <property type="project" value="UniProtKB-ARBA"/>
</dbReference>
<dbReference type="InterPro" id="IPR006145">
    <property type="entry name" value="PsdUridine_synth_RsuA/RluA"/>
</dbReference>
<keyword evidence="2 4" id="KW-0694">RNA-binding</keyword>
<sequence>MIRLDKFLADTGYGTRSKTKQLVRSGAVLINGEKASSSDVKINPESDIVTVNGKTAAYEEFEYYMLNKPAGVISASTDRVEKTVVDLITEKKRRDLFPVGRLDRDTEGLLIITNDGMLANRLLAPGKHVDKVYKVIVTGRLDEEDVDAFKEGLDIGDEKLTKPAVLSIIKITEESTIDETTIDVIIADETAVDETMAEETTVDETTVDETMAEDIRAEEITTEAEVTITEGRFHQVKRMFEARGHKVIYLKRLSMGRLKLDESLPTGEYRKLTEEEKKMLLN</sequence>
<dbReference type="SUPFAM" id="SSF55174">
    <property type="entry name" value="Alpha-L RNA-binding motif"/>
    <property type="match status" value="1"/>
</dbReference>
<dbReference type="PROSITE" id="PS01149">
    <property type="entry name" value="PSI_RSU"/>
    <property type="match status" value="1"/>
</dbReference>
<evidence type="ECO:0000313" key="7">
    <source>
        <dbReference type="EMBL" id="SJZ92994.1"/>
    </source>
</evidence>
<dbReference type="GO" id="GO:0000455">
    <property type="term" value="P:enzyme-directed rRNA pseudouridine synthesis"/>
    <property type="evidence" value="ECO:0007669"/>
    <property type="project" value="UniProtKB-ARBA"/>
</dbReference>
<dbReference type="PANTHER" id="PTHR47683">
    <property type="entry name" value="PSEUDOURIDINE SYNTHASE FAMILY PROTEIN-RELATED"/>
    <property type="match status" value="1"/>
</dbReference>
<dbReference type="GO" id="GO:0003723">
    <property type="term" value="F:RNA binding"/>
    <property type="evidence" value="ECO:0007669"/>
    <property type="project" value="UniProtKB-KW"/>
</dbReference>
<evidence type="ECO:0000313" key="8">
    <source>
        <dbReference type="Proteomes" id="UP000189857"/>
    </source>
</evidence>
<dbReference type="InterPro" id="IPR018496">
    <property type="entry name" value="PsdUridine_synth_RsuA/RluB_CS"/>
</dbReference>
<evidence type="ECO:0000256" key="3">
    <source>
        <dbReference type="ARBA" id="ARBA00023235"/>
    </source>
</evidence>
<dbReference type="Pfam" id="PF00849">
    <property type="entry name" value="PseudoU_synth_2"/>
    <property type="match status" value="1"/>
</dbReference>
<dbReference type="AlphaFoldDB" id="A0A1T4PN30"/>
<dbReference type="NCBIfam" id="TIGR00093">
    <property type="entry name" value="pseudouridine synthase"/>
    <property type="match status" value="1"/>
</dbReference>
<keyword evidence="3 5" id="KW-0413">Isomerase</keyword>
<dbReference type="PROSITE" id="PS50889">
    <property type="entry name" value="S4"/>
    <property type="match status" value="1"/>
</dbReference>
<dbReference type="InterPro" id="IPR002942">
    <property type="entry name" value="S4_RNA-bd"/>
</dbReference>
<dbReference type="EMBL" id="FUXA01000013">
    <property type="protein sequence ID" value="SJZ92994.1"/>
    <property type="molecule type" value="Genomic_DNA"/>
</dbReference>
<dbReference type="SMART" id="SM00363">
    <property type="entry name" value="S4"/>
    <property type="match status" value="1"/>
</dbReference>
<evidence type="ECO:0000259" key="6">
    <source>
        <dbReference type="SMART" id="SM00363"/>
    </source>
</evidence>
<gene>
    <name evidence="7" type="ORF">SAMN02745110_02066</name>
</gene>
<dbReference type="Gene3D" id="3.30.70.580">
    <property type="entry name" value="Pseudouridine synthase I, catalytic domain, N-terminal subdomain"/>
    <property type="match status" value="1"/>
</dbReference>
<dbReference type="Gene3D" id="3.10.290.10">
    <property type="entry name" value="RNA-binding S4 domain"/>
    <property type="match status" value="1"/>
</dbReference>
<reference evidence="7 8" key="1">
    <citation type="submission" date="2017-02" db="EMBL/GenBank/DDBJ databases">
        <authorList>
            <person name="Peterson S.W."/>
        </authorList>
    </citation>
    <scope>NUCLEOTIDE SEQUENCE [LARGE SCALE GENOMIC DNA]</scope>
    <source>
        <strain evidence="7 8">ATCC 17233</strain>
    </source>
</reference>
<feature type="domain" description="RNA-binding S4" evidence="6">
    <location>
        <begin position="2"/>
        <end position="61"/>
    </location>
</feature>
<protein>
    <recommendedName>
        <fullName evidence="5">Pseudouridine synthase</fullName>
        <ecNumber evidence="5">5.4.99.-</ecNumber>
    </recommendedName>
</protein>
<keyword evidence="8" id="KW-1185">Reference proteome</keyword>
<name>A0A1T4PN30_9FIRM</name>
<dbReference type="InterPro" id="IPR050343">
    <property type="entry name" value="RsuA_PseudoU_synthase"/>
</dbReference>
<dbReference type="InterPro" id="IPR020103">
    <property type="entry name" value="PsdUridine_synth_cat_dom_sf"/>
</dbReference>
<dbReference type="CDD" id="cd00165">
    <property type="entry name" value="S4"/>
    <property type="match status" value="1"/>
</dbReference>
<dbReference type="EC" id="5.4.99.-" evidence="5"/>
<evidence type="ECO:0000256" key="1">
    <source>
        <dbReference type="ARBA" id="ARBA00008348"/>
    </source>
</evidence>
<comment type="similarity">
    <text evidence="1 5">Belongs to the pseudouridine synthase RsuA family.</text>
</comment>
<dbReference type="InterPro" id="IPR020094">
    <property type="entry name" value="TruA/RsuA/RluB/E/F_N"/>
</dbReference>
<dbReference type="Proteomes" id="UP000189857">
    <property type="component" value="Unassembled WGS sequence"/>
</dbReference>
<proteinExistence type="inferred from homology"/>
<accession>A0A1T4PN30</accession>
<dbReference type="PANTHER" id="PTHR47683:SF4">
    <property type="entry name" value="PSEUDOURIDINE SYNTHASE"/>
    <property type="match status" value="1"/>
</dbReference>
<evidence type="ECO:0000256" key="5">
    <source>
        <dbReference type="RuleBase" id="RU003887"/>
    </source>
</evidence>
<dbReference type="CDD" id="cd02553">
    <property type="entry name" value="PseudoU_synth_RsuA"/>
    <property type="match status" value="1"/>
</dbReference>
<dbReference type="Pfam" id="PF01479">
    <property type="entry name" value="S4"/>
    <property type="match status" value="1"/>
</dbReference>
<evidence type="ECO:0000256" key="4">
    <source>
        <dbReference type="PROSITE-ProRule" id="PRU00182"/>
    </source>
</evidence>
<dbReference type="Gene3D" id="3.30.70.1560">
    <property type="entry name" value="Alpha-L RNA-binding motif"/>
    <property type="match status" value="1"/>
</dbReference>
<organism evidence="7 8">
    <name type="scientific">Eubacterium ruminantium</name>
    <dbReference type="NCBI Taxonomy" id="42322"/>
    <lineage>
        <taxon>Bacteria</taxon>
        <taxon>Bacillati</taxon>
        <taxon>Bacillota</taxon>
        <taxon>Clostridia</taxon>
        <taxon>Eubacteriales</taxon>
        <taxon>Eubacteriaceae</taxon>
        <taxon>Eubacterium</taxon>
    </lineage>
</organism>
<evidence type="ECO:0000256" key="2">
    <source>
        <dbReference type="ARBA" id="ARBA00022884"/>
    </source>
</evidence>
<dbReference type="InterPro" id="IPR036986">
    <property type="entry name" value="S4_RNA-bd_sf"/>
</dbReference>
<dbReference type="InterPro" id="IPR000748">
    <property type="entry name" value="PsdUridine_synth_RsuA/RluB/E/F"/>
</dbReference>
<dbReference type="SUPFAM" id="SSF55120">
    <property type="entry name" value="Pseudouridine synthase"/>
    <property type="match status" value="1"/>
</dbReference>
<dbReference type="InterPro" id="IPR042092">
    <property type="entry name" value="PsdUridine_s_RsuA/RluB/E/F_cat"/>
</dbReference>